<protein>
    <submittedName>
        <fullName evidence="2">Uncharacterized protein</fullName>
    </submittedName>
</protein>
<keyword evidence="1" id="KW-1133">Transmembrane helix</keyword>
<proteinExistence type="predicted"/>
<organism evidence="2 3">
    <name type="scientific">Suillus luteus UH-Slu-Lm8-n1</name>
    <dbReference type="NCBI Taxonomy" id="930992"/>
    <lineage>
        <taxon>Eukaryota</taxon>
        <taxon>Fungi</taxon>
        <taxon>Dikarya</taxon>
        <taxon>Basidiomycota</taxon>
        <taxon>Agaricomycotina</taxon>
        <taxon>Agaricomycetes</taxon>
        <taxon>Agaricomycetidae</taxon>
        <taxon>Boletales</taxon>
        <taxon>Suillineae</taxon>
        <taxon>Suillaceae</taxon>
        <taxon>Suillus</taxon>
    </lineage>
</organism>
<sequence length="90" mass="9939">MIRWHANGLRSNFQVPSPFFRTSRSTSSCTSLWPNPTQRFLLRVGTTLACISLVSEAVFFVGFSESVLSGPAVLPQPNRVPFFLSALGYS</sequence>
<dbReference type="EMBL" id="KN836183">
    <property type="protein sequence ID" value="KIK32578.1"/>
    <property type="molecule type" value="Genomic_DNA"/>
</dbReference>
<dbReference type="AlphaFoldDB" id="A0A0D0AL17"/>
<gene>
    <name evidence="2" type="ORF">CY34DRAFT_814203</name>
</gene>
<evidence type="ECO:0000313" key="2">
    <source>
        <dbReference type="EMBL" id="KIK32578.1"/>
    </source>
</evidence>
<dbReference type="Proteomes" id="UP000054485">
    <property type="component" value="Unassembled WGS sequence"/>
</dbReference>
<evidence type="ECO:0000256" key="1">
    <source>
        <dbReference type="SAM" id="Phobius"/>
    </source>
</evidence>
<keyword evidence="1" id="KW-0472">Membrane</keyword>
<feature type="transmembrane region" description="Helical" evidence="1">
    <location>
        <begin position="40"/>
        <end position="63"/>
    </location>
</feature>
<evidence type="ECO:0000313" key="3">
    <source>
        <dbReference type="Proteomes" id="UP000054485"/>
    </source>
</evidence>
<reference evidence="2 3" key="1">
    <citation type="submission" date="2014-04" db="EMBL/GenBank/DDBJ databases">
        <authorList>
            <consortium name="DOE Joint Genome Institute"/>
            <person name="Kuo A."/>
            <person name="Ruytinx J."/>
            <person name="Rineau F."/>
            <person name="Colpaert J."/>
            <person name="Kohler A."/>
            <person name="Nagy L.G."/>
            <person name="Floudas D."/>
            <person name="Copeland A."/>
            <person name="Barry K.W."/>
            <person name="Cichocki N."/>
            <person name="Veneault-Fourrey C."/>
            <person name="LaButti K."/>
            <person name="Lindquist E.A."/>
            <person name="Lipzen A."/>
            <person name="Lundell T."/>
            <person name="Morin E."/>
            <person name="Murat C."/>
            <person name="Sun H."/>
            <person name="Tunlid A."/>
            <person name="Henrissat B."/>
            <person name="Grigoriev I.V."/>
            <person name="Hibbett D.S."/>
            <person name="Martin F."/>
            <person name="Nordberg H.P."/>
            <person name="Cantor M.N."/>
            <person name="Hua S.X."/>
        </authorList>
    </citation>
    <scope>NUCLEOTIDE SEQUENCE [LARGE SCALE GENOMIC DNA]</scope>
    <source>
        <strain evidence="2 3">UH-Slu-Lm8-n1</strain>
    </source>
</reference>
<name>A0A0D0AL17_9AGAM</name>
<dbReference type="InParanoid" id="A0A0D0AL17"/>
<accession>A0A0D0AL17</accession>
<keyword evidence="1" id="KW-0812">Transmembrane</keyword>
<reference evidence="3" key="2">
    <citation type="submission" date="2015-01" db="EMBL/GenBank/DDBJ databases">
        <title>Evolutionary Origins and Diversification of the Mycorrhizal Mutualists.</title>
        <authorList>
            <consortium name="DOE Joint Genome Institute"/>
            <consortium name="Mycorrhizal Genomics Consortium"/>
            <person name="Kohler A."/>
            <person name="Kuo A."/>
            <person name="Nagy L.G."/>
            <person name="Floudas D."/>
            <person name="Copeland A."/>
            <person name="Barry K.W."/>
            <person name="Cichocki N."/>
            <person name="Veneault-Fourrey C."/>
            <person name="LaButti K."/>
            <person name="Lindquist E.A."/>
            <person name="Lipzen A."/>
            <person name="Lundell T."/>
            <person name="Morin E."/>
            <person name="Murat C."/>
            <person name="Riley R."/>
            <person name="Ohm R."/>
            <person name="Sun H."/>
            <person name="Tunlid A."/>
            <person name="Henrissat B."/>
            <person name="Grigoriev I.V."/>
            <person name="Hibbett D.S."/>
            <person name="Martin F."/>
        </authorList>
    </citation>
    <scope>NUCLEOTIDE SEQUENCE [LARGE SCALE GENOMIC DNA]</scope>
    <source>
        <strain evidence="3">UH-Slu-Lm8-n1</strain>
    </source>
</reference>
<keyword evidence="3" id="KW-1185">Reference proteome</keyword>
<dbReference type="HOGENOM" id="CLU_2442322_0_0_1"/>